<dbReference type="AlphaFoldDB" id="A0A2G6K8N2"/>
<keyword evidence="9 12" id="KW-1133">Transmembrane helix</keyword>
<reference evidence="14 15" key="1">
    <citation type="submission" date="2017-10" db="EMBL/GenBank/DDBJ databases">
        <title>Novel microbial diversity and functional potential in the marine mammal oral microbiome.</title>
        <authorList>
            <person name="Dudek N.K."/>
            <person name="Sun C.L."/>
            <person name="Burstein D."/>
            <person name="Kantor R.S."/>
            <person name="Aliaga Goltsman D.S."/>
            <person name="Bik E.M."/>
            <person name="Thomas B.C."/>
            <person name="Banfield J.F."/>
            <person name="Relman D.A."/>
        </authorList>
    </citation>
    <scope>NUCLEOTIDE SEQUENCE [LARGE SCALE GENOMIC DNA]</scope>
    <source>
        <strain evidence="14">DOLJORAL78_61_10</strain>
    </source>
</reference>
<comment type="subcellular location">
    <subcellularLocation>
        <location evidence="2">Membrane</location>
        <topology evidence="2">Multi-pass membrane protein</topology>
    </subcellularLocation>
</comment>
<keyword evidence="11 12" id="KW-0472">Membrane</keyword>
<evidence type="ECO:0000259" key="13">
    <source>
        <dbReference type="Pfam" id="PF02163"/>
    </source>
</evidence>
<evidence type="ECO:0000313" key="15">
    <source>
        <dbReference type="Proteomes" id="UP000230914"/>
    </source>
</evidence>
<feature type="domain" description="Peptidase M50" evidence="13">
    <location>
        <begin position="123"/>
        <end position="170"/>
    </location>
</feature>
<keyword evidence="10" id="KW-0482">Metalloprotease</keyword>
<evidence type="ECO:0000256" key="10">
    <source>
        <dbReference type="ARBA" id="ARBA00023049"/>
    </source>
</evidence>
<evidence type="ECO:0000256" key="3">
    <source>
        <dbReference type="ARBA" id="ARBA00007931"/>
    </source>
</evidence>
<feature type="transmembrane region" description="Helical" evidence="12">
    <location>
        <begin position="12"/>
        <end position="36"/>
    </location>
</feature>
<evidence type="ECO:0000313" key="14">
    <source>
        <dbReference type="EMBL" id="PIE32024.1"/>
    </source>
</evidence>
<dbReference type="GO" id="GO:0016020">
    <property type="term" value="C:membrane"/>
    <property type="evidence" value="ECO:0007669"/>
    <property type="project" value="UniProtKB-SubCell"/>
</dbReference>
<keyword evidence="7" id="KW-0378">Hydrolase</keyword>
<evidence type="ECO:0000256" key="6">
    <source>
        <dbReference type="ARBA" id="ARBA00022723"/>
    </source>
</evidence>
<dbReference type="GO" id="GO:0008237">
    <property type="term" value="F:metallopeptidase activity"/>
    <property type="evidence" value="ECO:0007669"/>
    <property type="project" value="UniProtKB-KW"/>
</dbReference>
<evidence type="ECO:0000256" key="1">
    <source>
        <dbReference type="ARBA" id="ARBA00001947"/>
    </source>
</evidence>
<organism evidence="14 15">
    <name type="scientific">Ilumatobacter coccineus</name>
    <dbReference type="NCBI Taxonomy" id="467094"/>
    <lineage>
        <taxon>Bacteria</taxon>
        <taxon>Bacillati</taxon>
        <taxon>Actinomycetota</taxon>
        <taxon>Acidimicrobiia</taxon>
        <taxon>Acidimicrobiales</taxon>
        <taxon>Ilumatobacteraceae</taxon>
        <taxon>Ilumatobacter</taxon>
    </lineage>
</organism>
<proteinExistence type="inferred from homology"/>
<keyword evidence="5 12" id="KW-0812">Transmembrane</keyword>
<evidence type="ECO:0000256" key="2">
    <source>
        <dbReference type="ARBA" id="ARBA00004141"/>
    </source>
</evidence>
<evidence type="ECO:0000256" key="12">
    <source>
        <dbReference type="SAM" id="Phobius"/>
    </source>
</evidence>
<evidence type="ECO:0000256" key="5">
    <source>
        <dbReference type="ARBA" id="ARBA00022692"/>
    </source>
</evidence>
<dbReference type="InterPro" id="IPR008915">
    <property type="entry name" value="Peptidase_M50"/>
</dbReference>
<evidence type="ECO:0000256" key="8">
    <source>
        <dbReference type="ARBA" id="ARBA00022833"/>
    </source>
</evidence>
<dbReference type="Proteomes" id="UP000230914">
    <property type="component" value="Unassembled WGS sequence"/>
</dbReference>
<dbReference type="PANTHER" id="PTHR39188:SF3">
    <property type="entry name" value="STAGE IV SPORULATION PROTEIN FB"/>
    <property type="match status" value="1"/>
</dbReference>
<feature type="transmembrane region" description="Helical" evidence="12">
    <location>
        <begin position="85"/>
        <end position="107"/>
    </location>
</feature>
<sequence>MFRLLGFEVKIGMGFILFSALIVFIYPGSFGLWLAGSLAAFTLIHELGHALVARSTGAQASISLGFMAGYTSFRPSHPLSTRQQMAISLAGPLTQIVASLIILVAMGVNPLSPDSLQSIPALAIWWSGLIIGALNLIPVLPLDGGHLVLALIEPLTKERSMRIMAIASMVITIGTAVVLVITRHNDLSVFLVFLLISQIQILQSTGQRPATTFAKTVADEREAWVSHSPRIDSRALSPWYRAHQAVRSGDPNTAARLILADLRRPDRPRWVLPPEASPDALAEIVEALPDDLPVGNPMSSQVLATVLLRCGQTRRGGEYAASIFEVYPRSSISLLVAVAAATLGEDENAISWLEATASIASHDSEISRDALRAAIDHTPAFERFRDRSDYRQIRSQI</sequence>
<evidence type="ECO:0000256" key="11">
    <source>
        <dbReference type="ARBA" id="ARBA00023136"/>
    </source>
</evidence>
<feature type="transmembrane region" description="Helical" evidence="12">
    <location>
        <begin position="56"/>
        <end position="73"/>
    </location>
</feature>
<keyword evidence="4" id="KW-0645">Protease</keyword>
<evidence type="ECO:0000256" key="7">
    <source>
        <dbReference type="ARBA" id="ARBA00022801"/>
    </source>
</evidence>
<dbReference type="PANTHER" id="PTHR39188">
    <property type="entry name" value="MEMBRANE-ASSOCIATED ZINC METALLOPROTEASE M50B"/>
    <property type="match status" value="1"/>
</dbReference>
<accession>A0A2G6K8N2</accession>
<comment type="cofactor">
    <cofactor evidence="1">
        <name>Zn(2+)</name>
        <dbReference type="ChEBI" id="CHEBI:29105"/>
    </cofactor>
</comment>
<comment type="similarity">
    <text evidence="3">Belongs to the peptidase M50B family.</text>
</comment>
<evidence type="ECO:0000256" key="4">
    <source>
        <dbReference type="ARBA" id="ARBA00022670"/>
    </source>
</evidence>
<gene>
    <name evidence="14" type="ORF">CSA55_04260</name>
</gene>
<keyword evidence="6" id="KW-0479">Metal-binding</keyword>
<dbReference type="EMBL" id="PDSL01000055">
    <property type="protein sequence ID" value="PIE32024.1"/>
    <property type="molecule type" value="Genomic_DNA"/>
</dbReference>
<dbReference type="Pfam" id="PF02163">
    <property type="entry name" value="Peptidase_M50"/>
    <property type="match status" value="1"/>
</dbReference>
<keyword evidence="8" id="KW-0862">Zinc</keyword>
<protein>
    <recommendedName>
        <fullName evidence="13">Peptidase M50 domain-containing protein</fullName>
    </recommendedName>
</protein>
<name>A0A2G6K8N2_9ACTN</name>
<feature type="transmembrane region" description="Helical" evidence="12">
    <location>
        <begin position="163"/>
        <end position="181"/>
    </location>
</feature>
<dbReference type="GO" id="GO:0006508">
    <property type="term" value="P:proteolysis"/>
    <property type="evidence" value="ECO:0007669"/>
    <property type="project" value="UniProtKB-KW"/>
</dbReference>
<comment type="caution">
    <text evidence="14">The sequence shown here is derived from an EMBL/GenBank/DDBJ whole genome shotgun (WGS) entry which is preliminary data.</text>
</comment>
<evidence type="ECO:0000256" key="9">
    <source>
        <dbReference type="ARBA" id="ARBA00022989"/>
    </source>
</evidence>
<feature type="transmembrane region" description="Helical" evidence="12">
    <location>
        <begin position="119"/>
        <end position="142"/>
    </location>
</feature>
<dbReference type="GO" id="GO:0046872">
    <property type="term" value="F:metal ion binding"/>
    <property type="evidence" value="ECO:0007669"/>
    <property type="project" value="UniProtKB-KW"/>
</dbReference>